<dbReference type="Proteomes" id="UP000706172">
    <property type="component" value="Unassembled WGS sequence"/>
</dbReference>
<dbReference type="PANTHER" id="PTHR43320:SF3">
    <property type="entry name" value="CARBOHYDRATE KINASE PFKB DOMAIN-CONTAINING PROTEIN"/>
    <property type="match status" value="1"/>
</dbReference>
<dbReference type="InterPro" id="IPR029056">
    <property type="entry name" value="Ribokinase-like"/>
</dbReference>
<dbReference type="GO" id="GO:0016301">
    <property type="term" value="F:kinase activity"/>
    <property type="evidence" value="ECO:0007669"/>
    <property type="project" value="UniProtKB-KW"/>
</dbReference>
<keyword evidence="3 5" id="KW-0418">Kinase</keyword>
<evidence type="ECO:0000313" key="6">
    <source>
        <dbReference type="Proteomes" id="UP000706172"/>
    </source>
</evidence>
<keyword evidence="2" id="KW-0808">Transferase</keyword>
<evidence type="ECO:0000313" key="5">
    <source>
        <dbReference type="EMBL" id="MBG0778696.1"/>
    </source>
</evidence>
<dbReference type="InterPro" id="IPR011611">
    <property type="entry name" value="PfkB_dom"/>
</dbReference>
<evidence type="ECO:0000256" key="2">
    <source>
        <dbReference type="ARBA" id="ARBA00022679"/>
    </source>
</evidence>
<dbReference type="PROSITE" id="PS00584">
    <property type="entry name" value="PFKB_KINASES_2"/>
    <property type="match status" value="1"/>
</dbReference>
<proteinExistence type="inferred from homology"/>
<organism evidence="5 6">
    <name type="scientific">Desulfotignum balticum</name>
    <dbReference type="NCBI Taxonomy" id="115781"/>
    <lineage>
        <taxon>Bacteria</taxon>
        <taxon>Pseudomonadati</taxon>
        <taxon>Thermodesulfobacteriota</taxon>
        <taxon>Desulfobacteria</taxon>
        <taxon>Desulfobacterales</taxon>
        <taxon>Desulfobacteraceae</taxon>
        <taxon>Desulfotignum</taxon>
    </lineage>
</organism>
<name>A0A931G6S9_9BACT</name>
<dbReference type="InterPro" id="IPR052700">
    <property type="entry name" value="Carb_kinase_PfkB-like"/>
</dbReference>
<reference evidence="5" key="1">
    <citation type="submission" date="2020-07" db="EMBL/GenBank/DDBJ databases">
        <title>Severe corrosion of carbon steel in oil field produced water can be linked to methanogenic archaea containing a special type of NiFe hydrogenase.</title>
        <authorList>
            <person name="Lahme S."/>
            <person name="Mand J."/>
            <person name="Longwell J."/>
            <person name="Smith R."/>
            <person name="Enning D."/>
        </authorList>
    </citation>
    <scope>NUCLEOTIDE SEQUENCE</scope>
    <source>
        <strain evidence="5">MIC098Bin6</strain>
    </source>
</reference>
<evidence type="ECO:0000256" key="1">
    <source>
        <dbReference type="ARBA" id="ARBA00010688"/>
    </source>
</evidence>
<dbReference type="Pfam" id="PF00294">
    <property type="entry name" value="PfkB"/>
    <property type="match status" value="1"/>
</dbReference>
<sequence>MTTQQYKNRITGIGSALVDILINETDDFLKHLGKEKGGMTLVESDDIETILTKTDKAPAIVPGGAACNTIIGVGRLGGAVRFIGRRGNDNFGTLFEDALRSAQVEPELTLSPSPTGSVISVITPDAQRSMFTYLGASTELEPHRITPSLFTDTTITMIEGYLLFNPELMMAAVHAAKKAGSMIALDLASFEVVHASREILDDLIKDHVDILIANEDEAEAFTGYADEKNALQALSAHVTYGVLKLGKRGSLISFNNTTTRIDARTGKEAKDTTGAGDLWAAGFLFGIANGFSIEKSGQLASACGYEVCQVIGAQIPEEGWDRIRALI</sequence>
<dbReference type="CDD" id="cd01168">
    <property type="entry name" value="adenosine_kinase"/>
    <property type="match status" value="1"/>
</dbReference>
<evidence type="ECO:0000259" key="4">
    <source>
        <dbReference type="Pfam" id="PF00294"/>
    </source>
</evidence>
<protein>
    <submittedName>
        <fullName evidence="5">Adenosine kinase</fullName>
    </submittedName>
</protein>
<dbReference type="InterPro" id="IPR002173">
    <property type="entry name" value="Carboh/pur_kinase_PfkB_CS"/>
</dbReference>
<evidence type="ECO:0000256" key="3">
    <source>
        <dbReference type="ARBA" id="ARBA00022777"/>
    </source>
</evidence>
<feature type="domain" description="Carbohydrate kinase PfkB" evidence="4">
    <location>
        <begin position="56"/>
        <end position="317"/>
    </location>
</feature>
<gene>
    <name evidence="5" type="ORF">H0S81_02035</name>
</gene>
<dbReference type="Gene3D" id="3.40.1190.20">
    <property type="match status" value="1"/>
</dbReference>
<dbReference type="SUPFAM" id="SSF53613">
    <property type="entry name" value="Ribokinase-like"/>
    <property type="match status" value="1"/>
</dbReference>
<comment type="similarity">
    <text evidence="1">Belongs to the carbohydrate kinase PfkB family.</text>
</comment>
<comment type="caution">
    <text evidence="5">The sequence shown here is derived from an EMBL/GenBank/DDBJ whole genome shotgun (WGS) entry which is preliminary data.</text>
</comment>
<accession>A0A931G6S9</accession>
<dbReference type="PANTHER" id="PTHR43320">
    <property type="entry name" value="SUGAR KINASE"/>
    <property type="match status" value="1"/>
</dbReference>
<dbReference type="EMBL" id="JACCQK010000083">
    <property type="protein sequence ID" value="MBG0778696.1"/>
    <property type="molecule type" value="Genomic_DNA"/>
</dbReference>
<dbReference type="AlphaFoldDB" id="A0A931G6S9"/>